<accession>A0A1G7MIW2</accession>
<dbReference type="AlphaFoldDB" id="A0A1G7MIW2"/>
<dbReference type="Gene3D" id="2.40.160.170">
    <property type="match status" value="1"/>
</dbReference>
<proteinExistence type="predicted"/>
<sequence>MNLVQRFGLVFCSSLLVPVLNIAAQGYPAHSFIPAISNVSGNPFSANTQNQQSGGTLSVTPYSESKVKDTYIPSSELWKHPGLGLAVGINGIGLEIAEPVAQHFNVRAGGGYFRFDESFTSDGAQVEAGMKLGGGHIGLDYFPWSHHGFHISPQMYFGVQTSADVTVIVPPGQTISLSGGDYASSAADPLHGSATVTVRNVAPGLTIGYGNLAPRRLGSHWSFPVELGFYYIGQPDLIINFSGTACDTTQPPSIGCQKVDKDIDFQKDLARFTSRQNHNLSYASFFPVLSFGFGYRF</sequence>
<organism evidence="2 3">
    <name type="scientific">Terriglobus roseus</name>
    <dbReference type="NCBI Taxonomy" id="392734"/>
    <lineage>
        <taxon>Bacteria</taxon>
        <taxon>Pseudomonadati</taxon>
        <taxon>Acidobacteriota</taxon>
        <taxon>Terriglobia</taxon>
        <taxon>Terriglobales</taxon>
        <taxon>Acidobacteriaceae</taxon>
        <taxon>Terriglobus</taxon>
    </lineage>
</organism>
<evidence type="ECO:0008006" key="4">
    <source>
        <dbReference type="Google" id="ProtNLM"/>
    </source>
</evidence>
<evidence type="ECO:0000313" key="2">
    <source>
        <dbReference type="EMBL" id="SDF61624.1"/>
    </source>
</evidence>
<gene>
    <name evidence="2" type="ORF">SAMN05444167_2820</name>
</gene>
<feature type="signal peptide" evidence="1">
    <location>
        <begin position="1"/>
        <end position="23"/>
    </location>
</feature>
<name>A0A1G7MIW2_9BACT</name>
<keyword evidence="1" id="KW-0732">Signal</keyword>
<dbReference type="RefSeq" id="WP_083345700.1">
    <property type="nucleotide sequence ID" value="NZ_LT629690.1"/>
</dbReference>
<protein>
    <recommendedName>
        <fullName evidence="4">Outer membrane protein beta-barrel domain-containing protein</fullName>
    </recommendedName>
</protein>
<reference evidence="2 3" key="1">
    <citation type="submission" date="2016-10" db="EMBL/GenBank/DDBJ databases">
        <authorList>
            <person name="de Groot N.N."/>
        </authorList>
    </citation>
    <scope>NUCLEOTIDE SEQUENCE [LARGE SCALE GENOMIC DNA]</scope>
    <source>
        <strain evidence="2 3">GAS232</strain>
    </source>
</reference>
<evidence type="ECO:0000256" key="1">
    <source>
        <dbReference type="SAM" id="SignalP"/>
    </source>
</evidence>
<dbReference type="EMBL" id="LT629690">
    <property type="protein sequence ID" value="SDF61624.1"/>
    <property type="molecule type" value="Genomic_DNA"/>
</dbReference>
<dbReference type="OrthoDB" id="120519at2"/>
<feature type="chain" id="PRO_5009241975" description="Outer membrane protein beta-barrel domain-containing protein" evidence="1">
    <location>
        <begin position="24"/>
        <end position="297"/>
    </location>
</feature>
<evidence type="ECO:0000313" key="3">
    <source>
        <dbReference type="Proteomes" id="UP000182427"/>
    </source>
</evidence>
<keyword evidence="3" id="KW-1185">Reference proteome</keyword>
<dbReference type="Proteomes" id="UP000182427">
    <property type="component" value="Chromosome I"/>
</dbReference>